<proteinExistence type="predicted"/>
<sequence length="93" mass="9851">MSAPYHLAASPSPSCASASSLGGSMMDAVPLLDDGSPYQPAPLPGLLEPPRHRHSTGQCRVDLAPLRSLARNHPYRRCPADDRALRLLGPGAR</sequence>
<dbReference type="Proteomes" id="UP000250043">
    <property type="component" value="Unassembled WGS sequence"/>
</dbReference>
<evidence type="ECO:0000256" key="1">
    <source>
        <dbReference type="SAM" id="MobiDB-lite"/>
    </source>
</evidence>
<organism evidence="2 3">
    <name type="scientific">Obba rivulosa</name>
    <dbReference type="NCBI Taxonomy" id="1052685"/>
    <lineage>
        <taxon>Eukaryota</taxon>
        <taxon>Fungi</taxon>
        <taxon>Dikarya</taxon>
        <taxon>Basidiomycota</taxon>
        <taxon>Agaricomycotina</taxon>
        <taxon>Agaricomycetes</taxon>
        <taxon>Polyporales</taxon>
        <taxon>Gelatoporiaceae</taxon>
        <taxon>Obba</taxon>
    </lineage>
</organism>
<name>A0A8E2DLL7_9APHY</name>
<protein>
    <submittedName>
        <fullName evidence="2">Uncharacterized protein</fullName>
    </submittedName>
</protein>
<dbReference type="AlphaFoldDB" id="A0A8E2DLL7"/>
<keyword evidence="3" id="KW-1185">Reference proteome</keyword>
<dbReference type="EMBL" id="KV722381">
    <property type="protein sequence ID" value="OCH91692.1"/>
    <property type="molecule type" value="Genomic_DNA"/>
</dbReference>
<evidence type="ECO:0000313" key="3">
    <source>
        <dbReference type="Proteomes" id="UP000250043"/>
    </source>
</evidence>
<reference evidence="2 3" key="1">
    <citation type="submission" date="2016-07" db="EMBL/GenBank/DDBJ databases">
        <title>Draft genome of the white-rot fungus Obba rivulosa 3A-2.</title>
        <authorList>
            <consortium name="DOE Joint Genome Institute"/>
            <person name="Miettinen O."/>
            <person name="Riley R."/>
            <person name="Acob R."/>
            <person name="Barry K."/>
            <person name="Cullen D."/>
            <person name="De Vries R."/>
            <person name="Hainaut M."/>
            <person name="Hatakka A."/>
            <person name="Henrissat B."/>
            <person name="Hilden K."/>
            <person name="Kuo R."/>
            <person name="Labutti K."/>
            <person name="Lipzen A."/>
            <person name="Makela M.R."/>
            <person name="Sandor L."/>
            <person name="Spatafora J.W."/>
            <person name="Grigoriev I.V."/>
            <person name="Hibbett D.S."/>
        </authorList>
    </citation>
    <scope>NUCLEOTIDE SEQUENCE [LARGE SCALE GENOMIC DNA]</scope>
    <source>
        <strain evidence="2 3">3A-2</strain>
    </source>
</reference>
<gene>
    <name evidence="2" type="ORF">OBBRIDRAFT_792039</name>
</gene>
<feature type="region of interest" description="Disordered" evidence="1">
    <location>
        <begin position="1"/>
        <end position="20"/>
    </location>
</feature>
<dbReference type="OrthoDB" id="2691578at2759"/>
<accession>A0A8E2DLL7</accession>
<feature type="compositionally biased region" description="Low complexity" evidence="1">
    <location>
        <begin position="7"/>
        <end position="20"/>
    </location>
</feature>
<evidence type="ECO:0000313" key="2">
    <source>
        <dbReference type="EMBL" id="OCH91692.1"/>
    </source>
</evidence>
<feature type="region of interest" description="Disordered" evidence="1">
    <location>
        <begin position="26"/>
        <end position="58"/>
    </location>
</feature>